<dbReference type="Proteomes" id="UP000823046">
    <property type="component" value="Unassembled WGS sequence"/>
</dbReference>
<sequence>MDFASTSGLALNFLFSTKEHKGNSMERTYDVVLWGVTGYTGNLAAKYMIEQYGIPSSYIAQWQKNNSRDEYSDVSSKERSEATSSDGIPLYAFAGRDIAKLTKVRDELSTSMKKPEVSSIPLLVADSMDYPSLLALTAQTKTIASFTGPFLRLGENLVRACVTNGTHYCDITGEFPFVKDMKEKFDVMAREQKVKIVHFCGFDSIPSDLGTLLLQEFAISKFGVPCSEIRFRILEMFGGISGGTIASAVGMHAARRSDKALYDNPLYLCSIDEEDGELYEANQTNRRALNVQTYEQEANYVAPFPMAPINSKVVWWTNYLLNYRYGKSFVYNEAMGNFGSSISASLYTLSLKLAMFFLRFAPIRMLLSKLFIPNPGEGPSEEKLRKGHFFARIFGKCLDASGCSHSISASVRCDGDPGYAGTAKMACESCLCVAFEEKACPSTYGVLSPAVAFGACLVVRLRAANILFRLDDESFDVLALESSFIAVLNKAAVTPAHRLDRNPYRKV</sequence>
<reference evidence="1 2" key="1">
    <citation type="journal article" date="2020" name="bioRxiv">
        <title>Metabolic contributions of an alphaproteobacterial endosymbiont in the apicomplexan Cardiosporidium cionae.</title>
        <authorList>
            <person name="Hunter E.S."/>
            <person name="Paight C.J."/>
            <person name="Lane C.E."/>
        </authorList>
    </citation>
    <scope>NUCLEOTIDE SEQUENCE [LARGE SCALE GENOMIC DNA]</scope>
    <source>
        <strain evidence="1">ESH_2018</strain>
    </source>
</reference>
<evidence type="ECO:0000313" key="2">
    <source>
        <dbReference type="Proteomes" id="UP000823046"/>
    </source>
</evidence>
<dbReference type="PANTHER" id="PTHR12286:SF5">
    <property type="entry name" value="SACCHAROPINE DEHYDROGENASE-LIKE OXIDOREDUCTASE"/>
    <property type="match status" value="1"/>
</dbReference>
<proteinExistence type="predicted"/>
<accession>A0ABQ7JC69</accession>
<dbReference type="EMBL" id="JADAQX010000165">
    <property type="protein sequence ID" value="KAF8821554.1"/>
    <property type="molecule type" value="Genomic_DNA"/>
</dbReference>
<evidence type="ECO:0000313" key="1">
    <source>
        <dbReference type="EMBL" id="KAF8821554.1"/>
    </source>
</evidence>
<dbReference type="InterPro" id="IPR051276">
    <property type="entry name" value="Saccharopine_DH-like_oxidrdct"/>
</dbReference>
<evidence type="ECO:0008006" key="3">
    <source>
        <dbReference type="Google" id="ProtNLM"/>
    </source>
</evidence>
<dbReference type="PANTHER" id="PTHR12286">
    <property type="entry name" value="SACCHAROPINE DEHYDROGENASE-LIKE OXIDOREDUCTASE"/>
    <property type="match status" value="1"/>
</dbReference>
<comment type="caution">
    <text evidence="1">The sequence shown here is derived from an EMBL/GenBank/DDBJ whole genome shotgun (WGS) entry which is preliminary data.</text>
</comment>
<keyword evidence="2" id="KW-1185">Reference proteome</keyword>
<dbReference type="Gene3D" id="3.40.50.720">
    <property type="entry name" value="NAD(P)-binding Rossmann-like Domain"/>
    <property type="match status" value="1"/>
</dbReference>
<name>A0ABQ7JC69_9APIC</name>
<protein>
    <recommendedName>
        <fullName evidence="3">Saccharopine dehydrogenase NADP binding domain-containing protein</fullName>
    </recommendedName>
</protein>
<gene>
    <name evidence="1" type="ORF">IE077_001880</name>
</gene>
<organism evidence="1 2">
    <name type="scientific">Cardiosporidium cionae</name>
    <dbReference type="NCBI Taxonomy" id="476202"/>
    <lineage>
        <taxon>Eukaryota</taxon>
        <taxon>Sar</taxon>
        <taxon>Alveolata</taxon>
        <taxon>Apicomplexa</taxon>
        <taxon>Aconoidasida</taxon>
        <taxon>Nephromycida</taxon>
        <taxon>Cardiosporidium</taxon>
    </lineage>
</organism>